<feature type="domain" description="Solute-binding protein family 3/N-terminal" evidence="4">
    <location>
        <begin position="30"/>
        <end position="247"/>
    </location>
</feature>
<evidence type="ECO:0000256" key="3">
    <source>
        <dbReference type="SAM" id="SignalP"/>
    </source>
</evidence>
<dbReference type="SMART" id="SM00062">
    <property type="entry name" value="PBPb"/>
    <property type="match status" value="1"/>
</dbReference>
<organism evidence="5 6">
    <name type="scientific">Vibrio bivalvicida</name>
    <dbReference type="NCBI Taxonomy" id="1276888"/>
    <lineage>
        <taxon>Bacteria</taxon>
        <taxon>Pseudomonadati</taxon>
        <taxon>Pseudomonadota</taxon>
        <taxon>Gammaproteobacteria</taxon>
        <taxon>Vibrionales</taxon>
        <taxon>Vibrionaceae</taxon>
        <taxon>Vibrio</taxon>
        <taxon>Vibrio oreintalis group</taxon>
    </lineage>
</organism>
<accession>A0A177XZ19</accession>
<gene>
    <name evidence="5" type="ORF">APB76_16270</name>
</gene>
<evidence type="ECO:0000256" key="1">
    <source>
        <dbReference type="ARBA" id="ARBA00010333"/>
    </source>
</evidence>
<feature type="chain" id="PRO_5008079260" evidence="3">
    <location>
        <begin position="23"/>
        <end position="247"/>
    </location>
</feature>
<keyword evidence="2 3" id="KW-0732">Signal</keyword>
<dbReference type="Gene3D" id="3.40.190.10">
    <property type="entry name" value="Periplasmic binding protein-like II"/>
    <property type="match status" value="2"/>
</dbReference>
<dbReference type="AlphaFoldDB" id="A0A177XZ19"/>
<evidence type="ECO:0000259" key="4">
    <source>
        <dbReference type="SMART" id="SM00062"/>
    </source>
</evidence>
<reference evidence="5 6" key="1">
    <citation type="journal article" date="2016" name="Syst. Appl. Microbiol.">
        <title>Vibrio bivalvicida sp. nov., a novel larval pathogen for bivalve molluscs reared in a hatchery.</title>
        <authorList>
            <person name="Dubert J."/>
            <person name="Romalde J.L."/>
            <person name="Prado S."/>
            <person name="Barja J.L."/>
        </authorList>
    </citation>
    <scope>NUCLEOTIDE SEQUENCE [LARGE SCALE GENOMIC DNA]</scope>
    <source>
        <strain evidence="5 6">605</strain>
    </source>
</reference>
<comment type="caution">
    <text evidence="5">The sequence shown here is derived from an EMBL/GenBank/DDBJ whole genome shotgun (WGS) entry which is preliminary data.</text>
</comment>
<proteinExistence type="inferred from homology"/>
<dbReference type="InterPro" id="IPR001638">
    <property type="entry name" value="Solute-binding_3/MltF_N"/>
</dbReference>
<dbReference type="PANTHER" id="PTHR35936">
    <property type="entry name" value="MEMBRANE-BOUND LYTIC MUREIN TRANSGLYCOSYLASE F"/>
    <property type="match status" value="1"/>
</dbReference>
<feature type="signal peptide" evidence="3">
    <location>
        <begin position="1"/>
        <end position="22"/>
    </location>
</feature>
<evidence type="ECO:0000313" key="6">
    <source>
        <dbReference type="Proteomes" id="UP000078406"/>
    </source>
</evidence>
<dbReference type="SUPFAM" id="SSF53850">
    <property type="entry name" value="Periplasmic binding protein-like II"/>
    <property type="match status" value="1"/>
</dbReference>
<dbReference type="Proteomes" id="UP000078406">
    <property type="component" value="Unassembled WGS sequence"/>
</dbReference>
<comment type="similarity">
    <text evidence="1">Belongs to the bacterial solute-binding protein 3 family.</text>
</comment>
<evidence type="ECO:0000313" key="5">
    <source>
        <dbReference type="EMBL" id="OAJ93535.1"/>
    </source>
</evidence>
<evidence type="ECO:0000256" key="2">
    <source>
        <dbReference type="ARBA" id="ARBA00022729"/>
    </source>
</evidence>
<name>A0A177XZ19_9VIBR</name>
<sequence length="247" mass="28862">MVRITDSLIIVLSLLLSFGGHAAPQDNLPHIRVCGDAIDWPPYTYTHNNKALGYDIDVLNEAFTKKGISYEITMTSWSRCLRGTKNGEFDLALSASFNEQRNKDYLYTDWYYTITPHYIYSTKRFPEGLKISNVQDLAQYNVCGNHGYNYSDFQLNNIVRVGHSINDCLEKVKQGECDIYLNWREIIHAMKDIWGIDYMSDELVSTAVPNMQATKFYMLISRQLEQRHQLKEYLDKHLRQIRKRIKI</sequence>
<dbReference type="EMBL" id="LLEI02000043">
    <property type="protein sequence ID" value="OAJ93535.1"/>
    <property type="molecule type" value="Genomic_DNA"/>
</dbReference>
<dbReference type="PANTHER" id="PTHR35936:SF25">
    <property type="entry name" value="ABC TRANSPORTER SUBSTRATE-BINDING PROTEIN"/>
    <property type="match status" value="1"/>
</dbReference>
<protein>
    <submittedName>
        <fullName evidence="5">Amino acid ABC transporter</fullName>
    </submittedName>
</protein>
<dbReference type="Pfam" id="PF00497">
    <property type="entry name" value="SBP_bac_3"/>
    <property type="match status" value="1"/>
</dbReference>